<evidence type="ECO:0000313" key="13">
    <source>
        <dbReference type="Proteomes" id="UP000009170"/>
    </source>
</evidence>
<evidence type="ECO:0000256" key="9">
    <source>
        <dbReference type="ARBA" id="ARBA00023136"/>
    </source>
</evidence>
<evidence type="ECO:0000256" key="6">
    <source>
        <dbReference type="ARBA" id="ARBA00022692"/>
    </source>
</evidence>
<evidence type="ECO:0000256" key="8">
    <source>
        <dbReference type="ARBA" id="ARBA00022989"/>
    </source>
</evidence>
<reference evidence="11 13" key="1">
    <citation type="journal article" date="2006" name="Proc. Natl. Acad. Sci. U.S.A.">
        <title>Genome analysis of the smallest free-living eukaryote Ostreococcus tauri unveils many unique features.</title>
        <authorList>
            <person name="Derelle E."/>
            <person name="Ferraz C."/>
            <person name="Rombauts S."/>
            <person name="Rouze P."/>
            <person name="Worden A.Z."/>
            <person name="Robbens S."/>
            <person name="Partensky F."/>
            <person name="Degroeve S."/>
            <person name="Echeynie S."/>
            <person name="Cooke R."/>
            <person name="Saeys Y."/>
            <person name="Wuyts J."/>
            <person name="Jabbari K."/>
            <person name="Bowler C."/>
            <person name="Panaud O."/>
            <person name="Piegu B."/>
            <person name="Ball S.G."/>
            <person name="Ral J.-P."/>
            <person name="Bouget F.-Y."/>
            <person name="Piganeau G."/>
            <person name="De Baets B."/>
            <person name="Picard A."/>
            <person name="Delseny M."/>
            <person name="Demaille J."/>
            <person name="Van de Peer Y."/>
            <person name="Moreau H."/>
        </authorList>
    </citation>
    <scope>NUCLEOTIDE SEQUENCE [LARGE SCALE GENOMIC DNA]</scope>
    <source>
        <strain evidence="11 13">OTTH0595</strain>
    </source>
</reference>
<reference evidence="11" key="2">
    <citation type="journal article" date="2014" name="BMC Genomics">
        <title>An improved genome of the model marine alga Ostreococcus tauri unfolds by assessing Illumina de novo assemblies.</title>
        <authorList>
            <person name="Blanc-Mathieu R."/>
            <person name="Verhelst B."/>
            <person name="Derelle E."/>
            <person name="Rombauts S."/>
            <person name="Bouget F.Y."/>
            <person name="Carre I."/>
            <person name="Chateau A."/>
            <person name="Eyre-Walker A."/>
            <person name="Grimsley N."/>
            <person name="Moreau H."/>
            <person name="Piegu B."/>
            <person name="Rivals E."/>
            <person name="Schackwitz W."/>
            <person name="Van de Peer Y."/>
            <person name="Piganeau G."/>
        </authorList>
    </citation>
    <scope>NUCLEOTIDE SEQUENCE</scope>
    <source>
        <strain evidence="11">RCC4221</strain>
    </source>
</reference>
<dbReference type="GO" id="GO:0000026">
    <property type="term" value="F:alpha-1,2-mannosyltransferase activity"/>
    <property type="evidence" value="ECO:0007669"/>
    <property type="project" value="TreeGrafter"/>
</dbReference>
<dbReference type="InterPro" id="IPR005599">
    <property type="entry name" value="GPI_mannosylTrfase"/>
</dbReference>
<keyword evidence="9 10" id="KW-0472">Membrane</keyword>
<dbReference type="STRING" id="70448.A0A090N342"/>
<keyword evidence="6 10" id="KW-0812">Transmembrane</keyword>
<accession>A0A090N342</accession>
<dbReference type="UniPathway" id="UPA00378"/>
<sequence length="595" mass="64851">MGAMRREDFFARALVAISTARALFISAHFNAFDCDESFNYWEPLHFLTFGHGLQTWEHGDAFALRSYAYLFAHWPIGAIVRAVAGVDAKRAAFVATRAALGGVAAWFEADLVDACAKRRPLVGGVLIVLLATSGGMAVASTSMLPSSFAMTCVTAATAATLRGEHARACVACVVAVVFGWPFSGIAAVPFGLYSVYGIGVWRTARVIVVATTAAAVVSVACDTYMYNPPGNFKAVSSVVNLLRYNVASGKSDLYGVEGMLFYAKNLALNFQLALVFAALAPFAVAIAVAAKAWSTRVLLKTKKQDAKTALAEVETYRNSWRVFLAVCTPFPLVTTFFTMIPHKEERFLYMIYPSLCLSAAVAVAAFGESALAINRHTFGKSRFSERLIVFGVVASLLATAVCSVSRTMALLKYYGAPAKMYAALPKPSTRADGVAWPAYLAEEFEQAGADATVNVCVGDEWYRFPSSYHFPSNRYRLRFIKGGFNGALPMPFDPARGGSAHTPEGLNDDNEEHPNQYVDPSDCRFLVEARFDESNTHSRSKAFASGDWVDVKVEKFLDATRSPTLTRIFYLPGLSERRNAYVDYALLVRASKPEY</sequence>
<keyword evidence="13" id="KW-1185">Reference proteome</keyword>
<dbReference type="InParanoid" id="A0A090N342"/>
<feature type="transmembrane region" description="Helical" evidence="10">
    <location>
        <begin position="347"/>
        <end position="367"/>
    </location>
</feature>
<evidence type="ECO:0000256" key="5">
    <source>
        <dbReference type="ARBA" id="ARBA00022679"/>
    </source>
</evidence>
<dbReference type="Proteomes" id="UP000009170">
    <property type="component" value="Unassembled WGS sequence"/>
</dbReference>
<dbReference type="PANTHER" id="PTHR22760:SF2">
    <property type="entry name" value="ALPHA-1,2-MANNOSYLTRANSFERASE ALG9"/>
    <property type="match status" value="1"/>
</dbReference>
<protein>
    <recommendedName>
        <fullName evidence="10">Mannosyltransferase</fullName>
        <ecNumber evidence="10">2.4.1.-</ecNumber>
    </recommendedName>
</protein>
<feature type="transmembrane region" description="Helical" evidence="10">
    <location>
        <begin position="320"/>
        <end position="340"/>
    </location>
</feature>
<accession>A0A1Y5IQB4</accession>
<evidence type="ECO:0000256" key="1">
    <source>
        <dbReference type="ARBA" id="ARBA00004477"/>
    </source>
</evidence>
<evidence type="ECO:0000256" key="7">
    <source>
        <dbReference type="ARBA" id="ARBA00022824"/>
    </source>
</evidence>
<feature type="transmembrane region" description="Helical" evidence="10">
    <location>
        <begin position="168"/>
        <end position="192"/>
    </location>
</feature>
<proteinExistence type="inferred from homology"/>
<keyword evidence="4 10" id="KW-0328">Glycosyltransferase</keyword>
<comment type="pathway">
    <text evidence="2">Protein modification; protein glycosylation.</text>
</comment>
<dbReference type="GO" id="GO:0006487">
    <property type="term" value="P:protein N-linked glycosylation"/>
    <property type="evidence" value="ECO:0007669"/>
    <property type="project" value="TreeGrafter"/>
</dbReference>
<evidence type="ECO:0000313" key="11">
    <source>
        <dbReference type="EMBL" id="CEF97463.1"/>
    </source>
</evidence>
<keyword evidence="7 10" id="KW-0256">Endoplasmic reticulum</keyword>
<keyword evidence="8 10" id="KW-1133">Transmembrane helix</keyword>
<dbReference type="GO" id="GO:0005789">
    <property type="term" value="C:endoplasmic reticulum membrane"/>
    <property type="evidence" value="ECO:0007669"/>
    <property type="project" value="UniProtKB-SubCell"/>
</dbReference>
<organism evidence="11 13">
    <name type="scientific">Ostreococcus tauri</name>
    <name type="common">Marine green alga</name>
    <dbReference type="NCBI Taxonomy" id="70448"/>
    <lineage>
        <taxon>Eukaryota</taxon>
        <taxon>Viridiplantae</taxon>
        <taxon>Chlorophyta</taxon>
        <taxon>Mamiellophyceae</taxon>
        <taxon>Mamiellales</taxon>
        <taxon>Bathycoccaceae</taxon>
        <taxon>Ostreococcus</taxon>
    </lineage>
</organism>
<accession>A0A454XVY1</accession>
<dbReference type="EMBL" id="KZ155771">
    <property type="protein sequence ID" value="OUS49302.1"/>
    <property type="molecule type" value="Genomic_DNA"/>
</dbReference>
<comment type="similarity">
    <text evidence="3 10">Belongs to the glycosyltransferase 22 family.</text>
</comment>
<evidence type="ECO:0000256" key="10">
    <source>
        <dbReference type="RuleBase" id="RU363075"/>
    </source>
</evidence>
<dbReference type="EC" id="2.4.1.-" evidence="10"/>
<evidence type="ECO:0000256" key="3">
    <source>
        <dbReference type="ARBA" id="ARBA00007063"/>
    </source>
</evidence>
<dbReference type="FunCoup" id="A0A090N342">
    <property type="interactions" value="1803"/>
</dbReference>
<dbReference type="PANTHER" id="PTHR22760">
    <property type="entry name" value="GLYCOSYLTRANSFERASE"/>
    <property type="match status" value="1"/>
</dbReference>
<dbReference type="Pfam" id="PF03901">
    <property type="entry name" value="Glyco_transf_22"/>
    <property type="match status" value="1"/>
</dbReference>
<name>A0A090N342_OSTTA</name>
<feature type="transmembrane region" description="Helical" evidence="10">
    <location>
        <begin position="204"/>
        <end position="226"/>
    </location>
</feature>
<dbReference type="OrthoDB" id="497541at2759"/>
<feature type="transmembrane region" description="Helical" evidence="10">
    <location>
        <begin position="121"/>
        <end position="138"/>
    </location>
</feature>
<reference evidence="12" key="3">
    <citation type="submission" date="2017-04" db="EMBL/GenBank/DDBJ databases">
        <title>Population genomics of picophytoplankton unveils novel chromosome hypervariability.</title>
        <authorList>
            <consortium name="DOE Joint Genome Institute"/>
            <person name="Blanc-Mathieu R."/>
            <person name="Krasovec M."/>
            <person name="Hebrard M."/>
            <person name="Yau S."/>
            <person name="Desgranges E."/>
            <person name="Martin J."/>
            <person name="Schackwitz W."/>
            <person name="Kuo A."/>
            <person name="Salin G."/>
            <person name="Donnadieu C."/>
            <person name="Desdevises Y."/>
            <person name="Sanchez-Ferandin S."/>
            <person name="Moreau H."/>
            <person name="Rivals E."/>
            <person name="Grigoriev I.V."/>
            <person name="Grimsley N."/>
            <person name="Eyre-Walker A."/>
            <person name="Piganeau G."/>
        </authorList>
    </citation>
    <scope>NUCLEOTIDE SEQUENCE [LARGE SCALE GENOMIC DNA]</scope>
    <source>
        <strain evidence="12">RCC 1115</strain>
    </source>
</reference>
<evidence type="ECO:0000256" key="4">
    <source>
        <dbReference type="ARBA" id="ARBA00022676"/>
    </source>
</evidence>
<gene>
    <name evidence="12" type="ORF">BE221DRAFT_188563</name>
    <name evidence="11" type="ORF">OT_ostta04g01000</name>
</gene>
<keyword evidence="5" id="KW-0808">Transferase</keyword>
<evidence type="ECO:0000313" key="12">
    <source>
        <dbReference type="EMBL" id="OUS49302.1"/>
    </source>
</evidence>
<feature type="transmembrane region" description="Helical" evidence="10">
    <location>
        <begin position="266"/>
        <end position="290"/>
    </location>
</feature>
<feature type="transmembrane region" description="Helical" evidence="10">
    <location>
        <begin position="387"/>
        <end position="411"/>
    </location>
</feature>
<evidence type="ECO:0000256" key="2">
    <source>
        <dbReference type="ARBA" id="ARBA00004922"/>
    </source>
</evidence>
<dbReference type="Proteomes" id="UP000195557">
    <property type="component" value="Unassembled WGS sequence"/>
</dbReference>
<dbReference type="EMBL" id="CAID01000004">
    <property type="protein sequence ID" value="CEF97463.1"/>
    <property type="molecule type" value="Genomic_DNA"/>
</dbReference>
<dbReference type="AlphaFoldDB" id="A0A090N342"/>
<comment type="subcellular location">
    <subcellularLocation>
        <location evidence="1 10">Endoplasmic reticulum membrane</location>
        <topology evidence="1 10">Multi-pass membrane protein</topology>
    </subcellularLocation>
</comment>